<keyword evidence="1" id="KW-0812">Transmembrane</keyword>
<evidence type="ECO:0000313" key="4">
    <source>
        <dbReference type="WBParaSite" id="HPBE_0001547001-mRNA-1"/>
    </source>
</evidence>
<keyword evidence="3" id="KW-1185">Reference proteome</keyword>
<reference evidence="2 3" key="1">
    <citation type="submission" date="2018-11" db="EMBL/GenBank/DDBJ databases">
        <authorList>
            <consortium name="Pathogen Informatics"/>
        </authorList>
    </citation>
    <scope>NUCLEOTIDE SEQUENCE [LARGE SCALE GENOMIC DNA]</scope>
</reference>
<keyword evidence="1" id="KW-1133">Transmembrane helix</keyword>
<accession>A0A3P8DQU9</accession>
<evidence type="ECO:0000313" key="2">
    <source>
        <dbReference type="EMBL" id="VDP02879.1"/>
    </source>
</evidence>
<protein>
    <submittedName>
        <fullName evidence="4">Two-component sensor histidine kinase</fullName>
    </submittedName>
</protein>
<evidence type="ECO:0000256" key="1">
    <source>
        <dbReference type="SAM" id="Phobius"/>
    </source>
</evidence>
<dbReference type="AlphaFoldDB" id="A0A183G2F2"/>
<organism evidence="3 4">
    <name type="scientific">Heligmosomoides polygyrus</name>
    <name type="common">Parasitic roundworm</name>
    <dbReference type="NCBI Taxonomy" id="6339"/>
    <lineage>
        <taxon>Eukaryota</taxon>
        <taxon>Metazoa</taxon>
        <taxon>Ecdysozoa</taxon>
        <taxon>Nematoda</taxon>
        <taxon>Chromadorea</taxon>
        <taxon>Rhabditida</taxon>
        <taxon>Rhabditina</taxon>
        <taxon>Rhabditomorpha</taxon>
        <taxon>Strongyloidea</taxon>
        <taxon>Heligmosomidae</taxon>
        <taxon>Heligmosomoides</taxon>
    </lineage>
</organism>
<dbReference type="OrthoDB" id="5834143at2759"/>
<keyword evidence="1" id="KW-0472">Membrane</keyword>
<dbReference type="WBParaSite" id="HPBE_0001547001-mRNA-1">
    <property type="protein sequence ID" value="HPBE_0001547001-mRNA-1"/>
    <property type="gene ID" value="HPBE_0001547001"/>
</dbReference>
<gene>
    <name evidence="2" type="ORF">HPBE_LOCUS15469</name>
</gene>
<proteinExistence type="predicted"/>
<feature type="transmembrane region" description="Helical" evidence="1">
    <location>
        <begin position="12"/>
        <end position="33"/>
    </location>
</feature>
<dbReference type="EMBL" id="UZAH01028871">
    <property type="protein sequence ID" value="VDP02879.1"/>
    <property type="molecule type" value="Genomic_DNA"/>
</dbReference>
<accession>A0A183G2F2</accession>
<dbReference type="Proteomes" id="UP000050761">
    <property type="component" value="Unassembled WGS sequence"/>
</dbReference>
<evidence type="ECO:0000313" key="3">
    <source>
        <dbReference type="Proteomes" id="UP000050761"/>
    </source>
</evidence>
<name>A0A183G2F2_HELPZ</name>
<sequence>MKRYKSKLDRRLGVCIFGCFVTIASILCIYGMMHKGVHDELTTYVNRTHQIAKELKHAMDENYPKTNQTSADRNGKRWMTVEELEYDANLIREVGGSLKGLHTYFSEVTLEKNYMPRLSFLFPINYRSEAP</sequence>
<reference evidence="4" key="2">
    <citation type="submission" date="2019-09" db="UniProtKB">
        <authorList>
            <consortium name="WormBaseParasite"/>
        </authorList>
    </citation>
    <scope>IDENTIFICATION</scope>
</reference>